<evidence type="ECO:0000256" key="2">
    <source>
        <dbReference type="ARBA" id="ARBA00012438"/>
    </source>
</evidence>
<dbReference type="GO" id="GO:0000155">
    <property type="term" value="F:phosphorelay sensor kinase activity"/>
    <property type="evidence" value="ECO:0007669"/>
    <property type="project" value="InterPro"/>
</dbReference>
<dbReference type="InterPro" id="IPR011990">
    <property type="entry name" value="TPR-like_helical_dom_sf"/>
</dbReference>
<keyword evidence="4" id="KW-0472">Membrane</keyword>
<comment type="catalytic activity">
    <reaction evidence="1">
        <text>ATP + protein L-histidine = ADP + protein N-phospho-L-histidine.</text>
        <dbReference type="EC" id="2.7.13.3"/>
    </reaction>
</comment>
<dbReference type="InterPro" id="IPR004358">
    <property type="entry name" value="Sig_transdc_His_kin-like_C"/>
</dbReference>
<evidence type="ECO:0000313" key="7">
    <source>
        <dbReference type="Proteomes" id="UP000198310"/>
    </source>
</evidence>
<evidence type="ECO:0000256" key="1">
    <source>
        <dbReference type="ARBA" id="ARBA00000085"/>
    </source>
</evidence>
<evidence type="ECO:0000259" key="5">
    <source>
        <dbReference type="PROSITE" id="PS50109"/>
    </source>
</evidence>
<dbReference type="SMART" id="SM00388">
    <property type="entry name" value="HisKA"/>
    <property type="match status" value="1"/>
</dbReference>
<dbReference type="Gene3D" id="1.25.40.10">
    <property type="entry name" value="Tetratricopeptide repeat domain"/>
    <property type="match status" value="2"/>
</dbReference>
<dbReference type="CDD" id="cd00082">
    <property type="entry name" value="HisKA"/>
    <property type="match status" value="1"/>
</dbReference>
<keyword evidence="6" id="KW-0418">Kinase</keyword>
<keyword evidence="4" id="KW-1133">Transmembrane helix</keyword>
<dbReference type="SUPFAM" id="SSF47384">
    <property type="entry name" value="Homodimeric domain of signal transducing histidine kinase"/>
    <property type="match status" value="1"/>
</dbReference>
<dbReference type="SUPFAM" id="SSF48452">
    <property type="entry name" value="TPR-like"/>
    <property type="match status" value="1"/>
</dbReference>
<dbReference type="PANTHER" id="PTHR43065:SF42">
    <property type="entry name" value="TWO-COMPONENT SENSOR PPRA"/>
    <property type="match status" value="1"/>
</dbReference>
<dbReference type="InterPro" id="IPR003661">
    <property type="entry name" value="HisK_dim/P_dom"/>
</dbReference>
<keyword evidence="3" id="KW-0597">Phosphoprotein</keyword>
<evidence type="ECO:0000256" key="4">
    <source>
        <dbReference type="SAM" id="Phobius"/>
    </source>
</evidence>
<dbReference type="SMART" id="SM00387">
    <property type="entry name" value="HATPase_c"/>
    <property type="match status" value="1"/>
</dbReference>
<dbReference type="SUPFAM" id="SSF55874">
    <property type="entry name" value="ATPase domain of HSP90 chaperone/DNA topoisomerase II/histidine kinase"/>
    <property type="match status" value="1"/>
</dbReference>
<dbReference type="Gene3D" id="3.30.565.10">
    <property type="entry name" value="Histidine kinase-like ATPase, C-terminal domain"/>
    <property type="match status" value="1"/>
</dbReference>
<dbReference type="PRINTS" id="PR00344">
    <property type="entry name" value="BCTRLSENSOR"/>
</dbReference>
<accession>A0A238XU65</accession>
<dbReference type="InterPro" id="IPR036097">
    <property type="entry name" value="HisK_dim/P_sf"/>
</dbReference>
<organism evidence="6 7">
    <name type="scientific">Hymenobacter mucosus</name>
    <dbReference type="NCBI Taxonomy" id="1411120"/>
    <lineage>
        <taxon>Bacteria</taxon>
        <taxon>Pseudomonadati</taxon>
        <taxon>Bacteroidota</taxon>
        <taxon>Cytophagia</taxon>
        <taxon>Cytophagales</taxon>
        <taxon>Hymenobacteraceae</taxon>
        <taxon>Hymenobacter</taxon>
    </lineage>
</organism>
<dbReference type="PROSITE" id="PS50109">
    <property type="entry name" value="HIS_KIN"/>
    <property type="match status" value="1"/>
</dbReference>
<dbReference type="Proteomes" id="UP000198310">
    <property type="component" value="Unassembled WGS sequence"/>
</dbReference>
<name>A0A238XU65_9BACT</name>
<keyword evidence="4" id="KW-0812">Transmembrane</keyword>
<feature type="transmembrane region" description="Helical" evidence="4">
    <location>
        <begin position="453"/>
        <end position="474"/>
    </location>
</feature>
<dbReference type="Pfam" id="PF02518">
    <property type="entry name" value="HATPase_c"/>
    <property type="match status" value="1"/>
</dbReference>
<dbReference type="InterPro" id="IPR036890">
    <property type="entry name" value="HATPase_C_sf"/>
</dbReference>
<dbReference type="AlphaFoldDB" id="A0A238XU65"/>
<reference evidence="7" key="1">
    <citation type="submission" date="2017-06" db="EMBL/GenBank/DDBJ databases">
        <authorList>
            <person name="Varghese N."/>
            <person name="Submissions S."/>
        </authorList>
    </citation>
    <scope>NUCLEOTIDE SEQUENCE [LARGE SCALE GENOMIC DNA]</scope>
    <source>
        <strain evidence="7">DSM 28041</strain>
    </source>
</reference>
<dbReference type="InterPro" id="IPR003594">
    <property type="entry name" value="HATPase_dom"/>
</dbReference>
<dbReference type="PANTHER" id="PTHR43065">
    <property type="entry name" value="SENSOR HISTIDINE KINASE"/>
    <property type="match status" value="1"/>
</dbReference>
<dbReference type="EC" id="2.7.13.3" evidence="2"/>
<gene>
    <name evidence="6" type="ORF">SAMN06269173_104379</name>
</gene>
<dbReference type="InterPro" id="IPR005467">
    <property type="entry name" value="His_kinase_dom"/>
</dbReference>
<evidence type="ECO:0000256" key="3">
    <source>
        <dbReference type="ARBA" id="ARBA00022553"/>
    </source>
</evidence>
<feature type="domain" description="Histidine kinase" evidence="5">
    <location>
        <begin position="508"/>
        <end position="744"/>
    </location>
</feature>
<dbReference type="RefSeq" id="WP_089332775.1">
    <property type="nucleotide sequence ID" value="NZ_FZNS01000004.1"/>
</dbReference>
<dbReference type="SMART" id="SM00028">
    <property type="entry name" value="TPR"/>
    <property type="match status" value="3"/>
</dbReference>
<dbReference type="EMBL" id="FZNS01000004">
    <property type="protein sequence ID" value="SNR62051.1"/>
    <property type="molecule type" value="Genomic_DNA"/>
</dbReference>
<proteinExistence type="predicted"/>
<protein>
    <recommendedName>
        <fullName evidence="2">histidine kinase</fullName>
        <ecNumber evidence="2">2.7.13.3</ecNumber>
    </recommendedName>
</protein>
<keyword evidence="7" id="KW-1185">Reference proteome</keyword>
<dbReference type="Gene3D" id="1.10.287.130">
    <property type="match status" value="1"/>
</dbReference>
<dbReference type="Pfam" id="PF00512">
    <property type="entry name" value="HisKA"/>
    <property type="match status" value="1"/>
</dbReference>
<keyword evidence="6" id="KW-0808">Transferase</keyword>
<sequence length="744" mass="84563">MKYLITILLLLVSIPLLAQRGYWDAETDSIYHILATQRTDTARLRTIVHLLDITRLDESRERRQALGVFAELYKLNRQLHALDDAPYRQLELTMRYWDENIPESNVKALHHVKQAVQLFDRVGHPIPTILIEIAPLFNRLHQIEERFEFYRDKLAYYRVHNAQENMAACYVSVAGYYRRKGAYDQAISNFLQSAELFKNFNRSYYISELKVAGANYAEWGNTSKALEYLLQSITLAQEYAKQGGRGVDAYTYRNISKLYLLQQNYTKALEYANLGLSVRGRASLNRQEEKAYGLVQKSVVLVAMHNPEPAVLVLQEAQHLADSLPMTITGRRQGEFELDAAWAQYYESIHDYQRAEKYWQRALQEATAAKLTVLKWRYMRRLFDFYGKRRQDAVAQQYARDYLILSDTLNAARGSYNVAQYDGERIEKAQNAQIANLRQERAVQAVRLQQRNILLAVSLIALVVVGSLGGFIYWQLRIHKQTLQQLRKTQNQLVQSEKWAFVGEVSAGIAHELQNPLNFMKKFAEVSTSMVDDINHRDAGKNAGLEQEILSGLRQNLQEISQHGMRASSIIKDMLEHSRAGTGQREPTNLNALISEYLQLACQSHVPAEEVDSIVFDMQLTSNLPLVPVVPADMGRVLLNLCTNALYAVCQHQLAGDSTYQPTISLSTHAEPGWVEVRVRDNGPGIASEVQAKVFQPFFTTKPIGEGTGLGLSISHDIVKAHGGTFSVASREGEYTEFVVRLPA</sequence>
<evidence type="ECO:0000313" key="6">
    <source>
        <dbReference type="EMBL" id="SNR62051.1"/>
    </source>
</evidence>
<dbReference type="InterPro" id="IPR019734">
    <property type="entry name" value="TPR_rpt"/>
</dbReference>